<reference evidence="4" key="1">
    <citation type="submission" date="2015-04" db="UniProtKB">
        <authorList>
            <consortium name="EnsemblPlants"/>
        </authorList>
    </citation>
    <scope>IDENTIFICATION</scope>
</reference>
<proteinExistence type="predicted"/>
<dbReference type="GO" id="GO:0050734">
    <property type="term" value="F:hydroxycinnamoyltransferase activity"/>
    <property type="evidence" value="ECO:0007669"/>
    <property type="project" value="UniProtKB-ARBA"/>
</dbReference>
<dbReference type="eggNOG" id="ENOG502QVMC">
    <property type="taxonomic scope" value="Eukaryota"/>
</dbReference>
<evidence type="ECO:0000256" key="2">
    <source>
        <dbReference type="ARBA" id="ARBA00023315"/>
    </source>
</evidence>
<dbReference type="AlphaFoldDB" id="A0A0D9ZRE4"/>
<dbReference type="Pfam" id="PF02458">
    <property type="entry name" value="Transferase"/>
    <property type="match status" value="3"/>
</dbReference>
<dbReference type="Gramene" id="OGLUM04G26730.1">
    <property type="protein sequence ID" value="OGLUM04G26730.1"/>
    <property type="gene ID" value="OGLUM04G26730"/>
</dbReference>
<feature type="region of interest" description="Disordered" evidence="3">
    <location>
        <begin position="743"/>
        <end position="769"/>
    </location>
</feature>
<protein>
    <submittedName>
        <fullName evidence="4">Uncharacterized protein</fullName>
    </submittedName>
</protein>
<keyword evidence="2" id="KW-0012">Acyltransferase</keyword>
<evidence type="ECO:0000256" key="1">
    <source>
        <dbReference type="ARBA" id="ARBA00022679"/>
    </source>
</evidence>
<evidence type="ECO:0000313" key="4">
    <source>
        <dbReference type="EnsemblPlants" id="OGLUM04G26730.1"/>
    </source>
</evidence>
<accession>A0A0D9ZRE4</accession>
<keyword evidence="5" id="KW-1185">Reference proteome</keyword>
<dbReference type="Gene3D" id="3.30.559.10">
    <property type="entry name" value="Chloramphenicol acetyltransferase-like domain"/>
    <property type="match status" value="4"/>
</dbReference>
<dbReference type="HOGENOM" id="CLU_303142_0_0_1"/>
<dbReference type="SUPFAM" id="SSF52777">
    <property type="entry name" value="CoA-dependent acyltransferases"/>
    <property type="match status" value="1"/>
</dbReference>
<evidence type="ECO:0000313" key="5">
    <source>
        <dbReference type="Proteomes" id="UP000026961"/>
    </source>
</evidence>
<dbReference type="InterPro" id="IPR051504">
    <property type="entry name" value="Plant_metabolite_acyltrans"/>
</dbReference>
<evidence type="ECO:0000256" key="3">
    <source>
        <dbReference type="SAM" id="MobiDB-lite"/>
    </source>
</evidence>
<reference evidence="4" key="2">
    <citation type="submission" date="2018-05" db="EMBL/GenBank/DDBJ databases">
        <title>OgluRS3 (Oryza glumaepatula Reference Sequence Version 3).</title>
        <authorList>
            <person name="Zhang J."/>
            <person name="Kudrna D."/>
            <person name="Lee S."/>
            <person name="Talag J."/>
            <person name="Welchert J."/>
            <person name="Wing R.A."/>
        </authorList>
    </citation>
    <scope>NUCLEOTIDE SEQUENCE [LARGE SCALE GENOMIC DNA]</scope>
</reference>
<name>A0A0D9ZRE4_9ORYZ</name>
<organism evidence="4">
    <name type="scientific">Oryza glumipatula</name>
    <dbReference type="NCBI Taxonomy" id="40148"/>
    <lineage>
        <taxon>Eukaryota</taxon>
        <taxon>Viridiplantae</taxon>
        <taxon>Streptophyta</taxon>
        <taxon>Embryophyta</taxon>
        <taxon>Tracheophyta</taxon>
        <taxon>Spermatophyta</taxon>
        <taxon>Magnoliopsida</taxon>
        <taxon>Liliopsida</taxon>
        <taxon>Poales</taxon>
        <taxon>Poaceae</taxon>
        <taxon>BOP clade</taxon>
        <taxon>Oryzoideae</taxon>
        <taxon>Oryzeae</taxon>
        <taxon>Oryzinae</taxon>
        <taxon>Oryza</taxon>
    </lineage>
</organism>
<keyword evidence="1" id="KW-0808">Transferase</keyword>
<dbReference type="PANTHER" id="PTHR31625">
    <property type="match status" value="1"/>
</dbReference>
<feature type="compositionally biased region" description="Low complexity" evidence="3">
    <location>
        <begin position="750"/>
        <end position="766"/>
    </location>
</feature>
<dbReference type="Proteomes" id="UP000026961">
    <property type="component" value="Chromosome 4"/>
</dbReference>
<dbReference type="EnsemblPlants" id="OGLUM04G26730.1">
    <property type="protein sequence ID" value="OGLUM04G26730.1"/>
    <property type="gene ID" value="OGLUM04G26730"/>
</dbReference>
<sequence>MSGGEERADHIRCAQASLKVQSLMSAVSIVDVSYVAVPAAAALPPEPVKLTAMEALWLPFPVLQHVLFYEVAGSPPFDSVVRSLRSSLGATLASFAPLAGKLVYLEDAGDVAIACSASDAVKFVAAESDADVRRLAGDELHDLATFQKLVPELDMSKLPTSVLAVQATRLEGGLAVGVTVHHGVADGKSLWMFVEAWAAACRGETPPVATPCFDRSAIKLHLGEEIARTVLRKYAPKLPQVAELEIFVEQRNRFTRRTFTVDAQQIERLKQRIARDGEARGAPLRRPPSTFVAVVATAWTCFARCKTTAADDGEVFVLFIADVRERLDPPVGAGYFGSCLTVRVARLPVRDIHGDGALAAAASAIQEEIAKVAEDPLAGWDFLRLMETLVPVMERAMNVSGSPMFRPYDVGDFGWGKPRRTEPIRMNHDGQVALVRAKDGRAVQVSVSLLRSAHMQGFKSQLLDPAHSPPLSIVLVQQGRGQMSAAVTVSVVGVSHVAVPAKAALPTEPMKLTATEALWLRIPLLQHVLFYESAGSSWPPFDGIVDSLRSSLGATLATFAPLAGRLVHLEDTGDVAIVCSASDAVRFVEAECDADVRSVAGGGGDAPDDDLRLLEQLAPELDMGELPTSVMAVQSTRLVGGVAVGVTVHHGVADGKSFWMFVEAWAASCRGETPAATPCFDRSVIKLPDGEALARSVLRKYTPNLPVEPNLNDHCTSGSPLFLFSDPILFLLPSPLFSSSPSSSPPPLSSLPSAGPSSSPQLPLPSAGRRERIVRDGEAHGAPPRRPPSSFVALVATVWTLLVRSKSKTSAAEDAEAFLFFFADFRERLDPPVDARYFGTCLTGCFVALRARDLLHGDGALAAAASAIQEEIRRMADDPLALWDFFSLNSRAAYEKVATVSGSPGFCPYDVADFGWGKPRWTVPARMNHDGQMALARAGDGRGVQVSVSLLQPKQMDAFKSRFLELLG</sequence>
<dbReference type="InterPro" id="IPR023213">
    <property type="entry name" value="CAT-like_dom_sf"/>
</dbReference>